<keyword evidence="3" id="KW-1185">Reference proteome</keyword>
<proteinExistence type="predicted"/>
<feature type="compositionally biased region" description="Basic and acidic residues" evidence="1">
    <location>
        <begin position="58"/>
        <end position="67"/>
    </location>
</feature>
<dbReference type="Proteomes" id="UP000838412">
    <property type="component" value="Chromosome 19"/>
</dbReference>
<protein>
    <submittedName>
        <fullName evidence="2">Hypp9134 protein</fullName>
    </submittedName>
</protein>
<dbReference type="EMBL" id="OV696704">
    <property type="protein sequence ID" value="CAH1251719.1"/>
    <property type="molecule type" value="Genomic_DNA"/>
</dbReference>
<evidence type="ECO:0000313" key="2">
    <source>
        <dbReference type="EMBL" id="CAH1251719.1"/>
    </source>
</evidence>
<feature type="compositionally biased region" description="Basic and acidic residues" evidence="1">
    <location>
        <begin position="23"/>
        <end position="34"/>
    </location>
</feature>
<name>A0A8J9ZDX6_BRALA</name>
<reference evidence="2" key="1">
    <citation type="submission" date="2022-01" db="EMBL/GenBank/DDBJ databases">
        <authorList>
            <person name="Braso-Vives M."/>
        </authorList>
    </citation>
    <scope>NUCLEOTIDE SEQUENCE</scope>
</reference>
<sequence length="73" mass="8153">MGDNTRETEPGRGCTALIDTVRRDKGTLTSERESGVLQFDGADDGPDNCKNPVQPVRDNTRETEPRQRVYSSR</sequence>
<dbReference type="AlphaFoldDB" id="A0A8J9ZDX6"/>
<accession>A0A8J9ZDX6</accession>
<gene>
    <name evidence="2" type="primary">Hypp9134</name>
    <name evidence="2" type="ORF">BLAG_LOCUS12027</name>
</gene>
<evidence type="ECO:0000313" key="3">
    <source>
        <dbReference type="Proteomes" id="UP000838412"/>
    </source>
</evidence>
<feature type="region of interest" description="Disordered" evidence="1">
    <location>
        <begin position="23"/>
        <end position="73"/>
    </location>
</feature>
<evidence type="ECO:0000256" key="1">
    <source>
        <dbReference type="SAM" id="MobiDB-lite"/>
    </source>
</evidence>
<organism evidence="2 3">
    <name type="scientific">Branchiostoma lanceolatum</name>
    <name type="common">Common lancelet</name>
    <name type="synonym">Amphioxus lanceolatum</name>
    <dbReference type="NCBI Taxonomy" id="7740"/>
    <lineage>
        <taxon>Eukaryota</taxon>
        <taxon>Metazoa</taxon>
        <taxon>Chordata</taxon>
        <taxon>Cephalochordata</taxon>
        <taxon>Leptocardii</taxon>
        <taxon>Amphioxiformes</taxon>
        <taxon>Branchiostomatidae</taxon>
        <taxon>Branchiostoma</taxon>
    </lineage>
</organism>